<dbReference type="PANTHER" id="PTHR30625:SF14">
    <property type="entry name" value="BIOPOLYMER TRANSPORT PROTEIN EXBB"/>
    <property type="match status" value="1"/>
</dbReference>
<keyword evidence="10 13" id="KW-0472">Membrane</keyword>
<comment type="subunit">
    <text evidence="2">The accessory proteins ExbB and ExbD seem to form a complex with TonB.</text>
</comment>
<keyword evidence="5" id="KW-1003">Cell membrane</keyword>
<feature type="transmembrane region" description="Helical" evidence="13">
    <location>
        <begin position="171"/>
        <end position="192"/>
    </location>
</feature>
<gene>
    <name evidence="15" type="ORF">ACI43T_07080</name>
</gene>
<evidence type="ECO:0000256" key="2">
    <source>
        <dbReference type="ARBA" id="ARBA00011471"/>
    </source>
</evidence>
<keyword evidence="16" id="KW-1185">Reference proteome</keyword>
<keyword evidence="4 12" id="KW-0813">Transport</keyword>
<keyword evidence="7 13" id="KW-0812">Transmembrane</keyword>
<evidence type="ECO:0000256" key="12">
    <source>
        <dbReference type="RuleBase" id="RU004057"/>
    </source>
</evidence>
<reference evidence="15 16" key="1">
    <citation type="submission" date="2024-11" db="EMBL/GenBank/DDBJ databases">
        <authorList>
            <person name="Mikucki A.G."/>
            <person name="Kahler C.M."/>
        </authorList>
    </citation>
    <scope>NUCLEOTIDE SEQUENCE [LARGE SCALE GENOMIC DNA]</scope>
    <source>
        <strain evidence="15 16">EXNM717</strain>
    </source>
</reference>
<comment type="subcellular location">
    <subcellularLocation>
        <location evidence="1">Cell inner membrane</location>
        <topology evidence="1">Multi-pass membrane protein</topology>
    </subcellularLocation>
    <subcellularLocation>
        <location evidence="12">Membrane</location>
        <topology evidence="12">Multi-pass membrane protein</topology>
    </subcellularLocation>
</comment>
<protein>
    <recommendedName>
        <fullName evidence="3">Biopolymer transport protein ExbB</fullName>
    </recommendedName>
</protein>
<keyword evidence="9 13" id="KW-1133">Transmembrane helix</keyword>
<evidence type="ECO:0000313" key="15">
    <source>
        <dbReference type="EMBL" id="MFK7642261.1"/>
    </source>
</evidence>
<evidence type="ECO:0000256" key="4">
    <source>
        <dbReference type="ARBA" id="ARBA00022448"/>
    </source>
</evidence>
<evidence type="ECO:0000256" key="1">
    <source>
        <dbReference type="ARBA" id="ARBA00004429"/>
    </source>
</evidence>
<evidence type="ECO:0000256" key="3">
    <source>
        <dbReference type="ARBA" id="ARBA00022093"/>
    </source>
</evidence>
<dbReference type="Proteomes" id="UP001621964">
    <property type="component" value="Unassembled WGS sequence"/>
</dbReference>
<keyword evidence="6" id="KW-0997">Cell inner membrane</keyword>
<sequence length="219" mass="23749">MNLALVFQSGDFVLISVFIILVIMSIVTWSIIILRAIRLRKAKNGNAAVKKLVLASFTLNEAVQKAKSVDSPMGRLTEEAVKAHQNYRQSDAKLLANALPLNEYLVTQIRNSMSQIMRQFEGGMTSLASIGATAPFIGLFGTVWGIYHALINISQSGQMSIAAVAGPIGEALVSTAAGLFVAIPAVLAYNFLNRSTKTLSQDMDAYAHDLHVRLLNQKD</sequence>
<keyword evidence="8 12" id="KW-0653">Protein transport</keyword>
<evidence type="ECO:0000256" key="8">
    <source>
        <dbReference type="ARBA" id="ARBA00022927"/>
    </source>
</evidence>
<name>A0ABW8Q3Z8_9NEIS</name>
<organism evidence="15 16">
    <name type="scientific">Neisseria oralis</name>
    <dbReference type="NCBI Taxonomy" id="1107316"/>
    <lineage>
        <taxon>Bacteria</taxon>
        <taxon>Pseudomonadati</taxon>
        <taxon>Pseudomonadota</taxon>
        <taxon>Betaproteobacteria</taxon>
        <taxon>Neisseriales</taxon>
        <taxon>Neisseriaceae</taxon>
        <taxon>Neisseria</taxon>
    </lineage>
</organism>
<dbReference type="InterPro" id="IPR002898">
    <property type="entry name" value="MotA_ExbB_proton_chnl"/>
</dbReference>
<feature type="transmembrane region" description="Helical" evidence="13">
    <location>
        <begin position="127"/>
        <end position="151"/>
    </location>
</feature>
<comment type="function">
    <text evidence="11">Involved in the TonB-dependent energy-dependent transport of various receptor-bound substrates. Protects ExbD from proteolytic degradation and functionally stabilizes TonB.</text>
</comment>
<dbReference type="Pfam" id="PF01618">
    <property type="entry name" value="MotA_ExbB"/>
    <property type="match status" value="1"/>
</dbReference>
<evidence type="ECO:0000259" key="14">
    <source>
        <dbReference type="Pfam" id="PF01618"/>
    </source>
</evidence>
<dbReference type="PANTHER" id="PTHR30625">
    <property type="entry name" value="PROTEIN TOLQ"/>
    <property type="match status" value="1"/>
</dbReference>
<dbReference type="EMBL" id="JBJGEB010000006">
    <property type="protein sequence ID" value="MFK7642261.1"/>
    <property type="molecule type" value="Genomic_DNA"/>
</dbReference>
<proteinExistence type="inferred from homology"/>
<evidence type="ECO:0000256" key="11">
    <source>
        <dbReference type="ARBA" id="ARBA00024816"/>
    </source>
</evidence>
<dbReference type="InterPro" id="IPR050790">
    <property type="entry name" value="ExbB/TolQ_transport"/>
</dbReference>
<feature type="domain" description="MotA/TolQ/ExbB proton channel" evidence="14">
    <location>
        <begin position="97"/>
        <end position="204"/>
    </location>
</feature>
<evidence type="ECO:0000256" key="10">
    <source>
        <dbReference type="ARBA" id="ARBA00023136"/>
    </source>
</evidence>
<evidence type="ECO:0000256" key="13">
    <source>
        <dbReference type="SAM" id="Phobius"/>
    </source>
</evidence>
<comment type="similarity">
    <text evidence="12">Belongs to the exbB/tolQ family.</text>
</comment>
<evidence type="ECO:0000256" key="5">
    <source>
        <dbReference type="ARBA" id="ARBA00022475"/>
    </source>
</evidence>
<evidence type="ECO:0000256" key="9">
    <source>
        <dbReference type="ARBA" id="ARBA00022989"/>
    </source>
</evidence>
<accession>A0ABW8Q3Z8</accession>
<feature type="transmembrane region" description="Helical" evidence="13">
    <location>
        <begin position="12"/>
        <end position="34"/>
    </location>
</feature>
<dbReference type="RefSeq" id="WP_314106814.1">
    <property type="nucleotide sequence ID" value="NZ_JBJGEB010000006.1"/>
</dbReference>
<comment type="caution">
    <text evidence="15">The sequence shown here is derived from an EMBL/GenBank/DDBJ whole genome shotgun (WGS) entry which is preliminary data.</text>
</comment>
<evidence type="ECO:0000256" key="6">
    <source>
        <dbReference type="ARBA" id="ARBA00022519"/>
    </source>
</evidence>
<evidence type="ECO:0000313" key="16">
    <source>
        <dbReference type="Proteomes" id="UP001621964"/>
    </source>
</evidence>
<evidence type="ECO:0000256" key="7">
    <source>
        <dbReference type="ARBA" id="ARBA00022692"/>
    </source>
</evidence>